<reference evidence="2 3" key="1">
    <citation type="submission" date="2017-09" db="EMBL/GenBank/DDBJ databases">
        <title>Sequencing the genomes of two abundant thermophiles in Great Basin hot springs: Thermocrinis jamiesonii and novel Chloroflexi Thermoflexus hugenholtzii.</title>
        <authorList>
            <person name="Hedlund B."/>
        </authorList>
    </citation>
    <scope>NUCLEOTIDE SEQUENCE [LARGE SCALE GENOMIC DNA]</scope>
    <source>
        <strain evidence="2 3">G233</strain>
    </source>
</reference>
<dbReference type="Proteomes" id="UP000223071">
    <property type="component" value="Unassembled WGS sequence"/>
</dbReference>
<dbReference type="InterPro" id="IPR012340">
    <property type="entry name" value="NA-bd_OB-fold"/>
</dbReference>
<dbReference type="RefSeq" id="WP_098503507.1">
    <property type="nucleotide sequence ID" value="NZ_PDJQ01000001.1"/>
</dbReference>
<dbReference type="SUPFAM" id="SSF50249">
    <property type="entry name" value="Nucleic acid-binding proteins"/>
    <property type="match status" value="1"/>
</dbReference>
<evidence type="ECO:0000313" key="3">
    <source>
        <dbReference type="Proteomes" id="UP000223071"/>
    </source>
</evidence>
<dbReference type="AlphaFoldDB" id="A0A2A9HGJ9"/>
<dbReference type="InterPro" id="IPR052513">
    <property type="entry name" value="Thioester_dehydratase-like"/>
</dbReference>
<protein>
    <submittedName>
        <fullName evidence="2">Putative OB-fold protein</fullName>
    </submittedName>
</protein>
<dbReference type="Gene3D" id="6.10.30.10">
    <property type="match status" value="1"/>
</dbReference>
<dbReference type="Pfam" id="PF01796">
    <property type="entry name" value="OB_ChsH2_C"/>
    <property type="match status" value="1"/>
</dbReference>
<gene>
    <name evidence="2" type="ORF">A9A59_1304</name>
</gene>
<evidence type="ECO:0000313" key="2">
    <source>
        <dbReference type="EMBL" id="PFG74096.1"/>
    </source>
</evidence>
<name>A0A2A9HGJ9_TEPT2</name>
<feature type="domain" description="ChsH2 C-terminal OB-fold" evidence="1">
    <location>
        <begin position="60"/>
        <end position="120"/>
    </location>
</feature>
<proteinExistence type="predicted"/>
<keyword evidence="3" id="KW-1185">Reference proteome</keyword>
<accession>A0A2A9HGJ9</accession>
<evidence type="ECO:0000259" key="1">
    <source>
        <dbReference type="Pfam" id="PF01796"/>
    </source>
</evidence>
<dbReference type="PANTHER" id="PTHR34075">
    <property type="entry name" value="BLR3430 PROTEIN"/>
    <property type="match status" value="1"/>
</dbReference>
<dbReference type="EMBL" id="PDJQ01000001">
    <property type="protein sequence ID" value="PFG74096.1"/>
    <property type="molecule type" value="Genomic_DNA"/>
</dbReference>
<comment type="caution">
    <text evidence="2">The sequence shown here is derived from an EMBL/GenBank/DDBJ whole genome shotgun (WGS) entry which is preliminary data.</text>
</comment>
<dbReference type="PANTHER" id="PTHR34075:SF5">
    <property type="entry name" value="BLR3430 PROTEIN"/>
    <property type="match status" value="1"/>
</dbReference>
<sequence length="146" mass="16054">MAEATATQGEIRPLVPHLTLGETRDQDYLNGSVCKKCGTKYVGPRLFCGVCSSDGPFETVRLADTGSVYVWTIIHQATPYVQVPYIAAVVDLDGGGSVNTNIVGIEPKPENMRFGMRVKMFTEKVSEDKEGNSYIAYRFKPIEEGQ</sequence>
<organism evidence="2 3">
    <name type="scientific">Tepidiforma thermophila (strain KCTC 52669 / CGMCC 1.13589 / G233)</name>
    <dbReference type="NCBI Taxonomy" id="2761530"/>
    <lineage>
        <taxon>Bacteria</taxon>
        <taxon>Bacillati</taxon>
        <taxon>Chloroflexota</taxon>
        <taxon>Tepidiformia</taxon>
        <taxon>Tepidiformales</taxon>
        <taxon>Tepidiformaceae</taxon>
        <taxon>Tepidiforma</taxon>
    </lineage>
</organism>
<dbReference type="InterPro" id="IPR002878">
    <property type="entry name" value="ChsH2_C"/>
</dbReference>